<proteinExistence type="predicted"/>
<accession>A0ACC0IB11</accession>
<evidence type="ECO:0000313" key="1">
    <source>
        <dbReference type="EMBL" id="KAI8022493.1"/>
    </source>
</evidence>
<reference evidence="1 2" key="1">
    <citation type="journal article" date="2022" name="Plant J.">
        <title>Chromosome-level genome of Camellia lanceoleosa provides a valuable resource for understanding genome evolution and self-incompatibility.</title>
        <authorList>
            <person name="Gong W."/>
            <person name="Xiao S."/>
            <person name="Wang L."/>
            <person name="Liao Z."/>
            <person name="Chang Y."/>
            <person name="Mo W."/>
            <person name="Hu G."/>
            <person name="Li W."/>
            <person name="Zhao G."/>
            <person name="Zhu H."/>
            <person name="Hu X."/>
            <person name="Ji K."/>
            <person name="Xiang X."/>
            <person name="Song Q."/>
            <person name="Yuan D."/>
            <person name="Jin S."/>
            <person name="Zhang L."/>
        </authorList>
    </citation>
    <scope>NUCLEOTIDE SEQUENCE [LARGE SCALE GENOMIC DNA]</scope>
    <source>
        <strain evidence="1">SQ_2022a</strain>
    </source>
</reference>
<gene>
    <name evidence="1" type="ORF">LOK49_LG03G01418</name>
</gene>
<evidence type="ECO:0000313" key="2">
    <source>
        <dbReference type="Proteomes" id="UP001060215"/>
    </source>
</evidence>
<protein>
    <submittedName>
        <fullName evidence="1">Sulfate transporter 3.5</fullName>
    </submittedName>
</protein>
<dbReference type="Proteomes" id="UP001060215">
    <property type="component" value="Chromosome 6"/>
</dbReference>
<sequence length="155" mass="17721">MVGLAILRALLYVARRATCKLGSISNSTLYRVPGILVLQLGSPIYFSNYTYIRERILRWVRDEQAATNSKGMILSMFWVTSIDIIGVETLIEVFKSMEARRIKVGFVNPRLEVLEKFTVTKFIEIIGKKNVFLLIEDTVETCTFTLRSSKQFDDA</sequence>
<keyword evidence="2" id="KW-1185">Reference proteome</keyword>
<comment type="caution">
    <text evidence="1">The sequence shown here is derived from an EMBL/GenBank/DDBJ whole genome shotgun (WGS) entry which is preliminary data.</text>
</comment>
<dbReference type="EMBL" id="CM045763">
    <property type="protein sequence ID" value="KAI8022493.1"/>
    <property type="molecule type" value="Genomic_DNA"/>
</dbReference>
<name>A0ACC0IB11_9ERIC</name>
<organism evidence="1 2">
    <name type="scientific">Camellia lanceoleosa</name>
    <dbReference type="NCBI Taxonomy" id="1840588"/>
    <lineage>
        <taxon>Eukaryota</taxon>
        <taxon>Viridiplantae</taxon>
        <taxon>Streptophyta</taxon>
        <taxon>Embryophyta</taxon>
        <taxon>Tracheophyta</taxon>
        <taxon>Spermatophyta</taxon>
        <taxon>Magnoliopsida</taxon>
        <taxon>eudicotyledons</taxon>
        <taxon>Gunneridae</taxon>
        <taxon>Pentapetalae</taxon>
        <taxon>asterids</taxon>
        <taxon>Ericales</taxon>
        <taxon>Theaceae</taxon>
        <taxon>Camellia</taxon>
    </lineage>
</organism>